<protein>
    <recommendedName>
        <fullName evidence="3">Rieske domain-containing protein</fullName>
    </recommendedName>
</protein>
<evidence type="ECO:0008006" key="3">
    <source>
        <dbReference type="Google" id="ProtNLM"/>
    </source>
</evidence>
<dbReference type="AlphaFoldDB" id="A0A2U2PAL3"/>
<accession>A0A2U2PAL3</accession>
<organism evidence="1 2">
    <name type="scientific">Pararcticibacter amylolyticus</name>
    <dbReference type="NCBI Taxonomy" id="2173175"/>
    <lineage>
        <taxon>Bacteria</taxon>
        <taxon>Pseudomonadati</taxon>
        <taxon>Bacteroidota</taxon>
        <taxon>Sphingobacteriia</taxon>
        <taxon>Sphingobacteriales</taxon>
        <taxon>Sphingobacteriaceae</taxon>
        <taxon>Pararcticibacter</taxon>
    </lineage>
</organism>
<dbReference type="InterPro" id="IPR036922">
    <property type="entry name" value="Rieske_2Fe-2S_sf"/>
</dbReference>
<evidence type="ECO:0000313" key="2">
    <source>
        <dbReference type="Proteomes" id="UP000245647"/>
    </source>
</evidence>
<dbReference type="Gene3D" id="2.102.10.10">
    <property type="entry name" value="Rieske [2Fe-2S] iron-sulphur domain"/>
    <property type="match status" value="1"/>
</dbReference>
<dbReference type="EMBL" id="QEAS01000025">
    <property type="protein sequence ID" value="PWG78400.1"/>
    <property type="molecule type" value="Genomic_DNA"/>
</dbReference>
<sequence>MKKTAVLAIGIFLLVSCAKEDSGVPDVYVNYRFLDVEYESKRDENGLFMVSGQGVAGLMIYRISSGNYVAFDRCSTVNPGQKCAVKAEEGSAFTVIDPCSGAKFSVIDGAPAKAPAKKALKKYNVSPAVGGGYTVIN</sequence>
<reference evidence="1 2" key="1">
    <citation type="submission" date="2018-04" db="EMBL/GenBank/DDBJ databases">
        <title>Pedobacter chongqingensis sp. nov., isolated from a rottenly hemp rope.</title>
        <authorList>
            <person name="Cai Y."/>
        </authorList>
    </citation>
    <scope>NUCLEOTIDE SEQUENCE [LARGE SCALE GENOMIC DNA]</scope>
    <source>
        <strain evidence="1 2">FJ4-8</strain>
    </source>
</reference>
<proteinExistence type="predicted"/>
<evidence type="ECO:0000313" key="1">
    <source>
        <dbReference type="EMBL" id="PWG78400.1"/>
    </source>
</evidence>
<gene>
    <name evidence="1" type="ORF">DDR33_22215</name>
</gene>
<keyword evidence="2" id="KW-1185">Reference proteome</keyword>
<dbReference type="Proteomes" id="UP000245647">
    <property type="component" value="Unassembled WGS sequence"/>
</dbReference>
<comment type="caution">
    <text evidence="1">The sequence shown here is derived from an EMBL/GenBank/DDBJ whole genome shotgun (WGS) entry which is preliminary data.</text>
</comment>
<dbReference type="GO" id="GO:0051537">
    <property type="term" value="F:2 iron, 2 sulfur cluster binding"/>
    <property type="evidence" value="ECO:0007669"/>
    <property type="project" value="InterPro"/>
</dbReference>
<dbReference type="PROSITE" id="PS51257">
    <property type="entry name" value="PROKAR_LIPOPROTEIN"/>
    <property type="match status" value="1"/>
</dbReference>
<name>A0A2U2PAL3_9SPHI</name>
<dbReference type="OrthoDB" id="1201186at2"/>
<dbReference type="RefSeq" id="WP_109418002.1">
    <property type="nucleotide sequence ID" value="NZ_QEAS01000025.1"/>
</dbReference>